<dbReference type="SUPFAM" id="SSF53271">
    <property type="entry name" value="PRTase-like"/>
    <property type="match status" value="1"/>
</dbReference>
<evidence type="ECO:0000313" key="4">
    <source>
        <dbReference type="Proteomes" id="UP000053171"/>
    </source>
</evidence>
<dbReference type="InterPro" id="IPR000836">
    <property type="entry name" value="PRTase_dom"/>
</dbReference>
<dbReference type="PANTHER" id="PTHR47505">
    <property type="entry name" value="DNA UTILIZATION PROTEIN YHGH"/>
    <property type="match status" value="1"/>
</dbReference>
<dbReference type="AlphaFoldDB" id="A0A199NT02"/>
<organism evidence="3 4">
    <name type="scientific">Rothia kristinae</name>
    <dbReference type="NCBI Taxonomy" id="37923"/>
    <lineage>
        <taxon>Bacteria</taxon>
        <taxon>Bacillati</taxon>
        <taxon>Actinomycetota</taxon>
        <taxon>Actinomycetes</taxon>
        <taxon>Micrococcales</taxon>
        <taxon>Micrococcaceae</taxon>
        <taxon>Rothia</taxon>
    </lineage>
</organism>
<dbReference type="Pfam" id="PF00156">
    <property type="entry name" value="Pribosyltran"/>
    <property type="match status" value="1"/>
</dbReference>
<name>A0A199NT02_9MICC</name>
<comment type="similarity">
    <text evidence="1">Belongs to the ComF/GntX family.</text>
</comment>
<evidence type="ECO:0000259" key="2">
    <source>
        <dbReference type="Pfam" id="PF00156"/>
    </source>
</evidence>
<dbReference type="Gene3D" id="3.40.50.2020">
    <property type="match status" value="1"/>
</dbReference>
<gene>
    <name evidence="3" type="ORF">AN277_0204400</name>
</gene>
<dbReference type="InterPro" id="IPR051910">
    <property type="entry name" value="ComF/GntX_DNA_util-trans"/>
</dbReference>
<comment type="caution">
    <text evidence="3">The sequence shown here is derived from an EMBL/GenBank/DDBJ whole genome shotgun (WGS) entry which is preliminary data.</text>
</comment>
<accession>A0A199NT02</accession>
<evidence type="ECO:0000313" key="3">
    <source>
        <dbReference type="EMBL" id="OAX52214.1"/>
    </source>
</evidence>
<dbReference type="PANTHER" id="PTHR47505:SF1">
    <property type="entry name" value="DNA UTILIZATION PROTEIN YHGH"/>
    <property type="match status" value="1"/>
</dbReference>
<dbReference type="RefSeq" id="WP_064725196.1">
    <property type="nucleotide sequence ID" value="NZ_LJBJ02000006.1"/>
</dbReference>
<reference evidence="3" key="1">
    <citation type="submission" date="2016-06" db="EMBL/GenBank/DDBJ databases">
        <title>Identification of putative biosynthetic pathways for the production of bioactive secondary metabolites by the marine actinomycete Kocuria kristinae RUTW2-3.</title>
        <authorList>
            <person name="Waterworth S.C."/>
            <person name="Walmsley T.A."/>
            <person name="Matongo T."/>
            <person name="Davies-Coleman M.T."/>
            <person name="Dorrington R.A."/>
        </authorList>
    </citation>
    <scope>NUCLEOTIDE SEQUENCE [LARGE SCALE GENOMIC DNA]</scope>
    <source>
        <strain evidence="3">RUTW2-3</strain>
    </source>
</reference>
<sequence length="274" mass="28745">MDDDAAVSRRLDAWALRAGDWVGQTLEALLPRSCACCGVGIRGLCPVCSALFHRFTARPCDAAAWAPRWPDALPCAAAGVYRHEAARLLLAWKNGGRTDAQPVLARALARALAATLAEALADAPGTREVLIVPVPSSAAAFRRRGFVPAQALARGALAELRRGGGPDGVRLRLVPCLRRRGRLPGKLAWGAARGGQKGLGAGQRRARVHHSMVAAVSPPWSWCGFSVRLDGARCVLVDDVLTTGASLEEARRAILEAGGVVLGAAVVAAVRLPD</sequence>
<feature type="domain" description="Phosphoribosyltransferase" evidence="2">
    <location>
        <begin position="229"/>
        <end position="269"/>
    </location>
</feature>
<proteinExistence type="inferred from homology"/>
<evidence type="ECO:0000256" key="1">
    <source>
        <dbReference type="ARBA" id="ARBA00008007"/>
    </source>
</evidence>
<dbReference type="InterPro" id="IPR029057">
    <property type="entry name" value="PRTase-like"/>
</dbReference>
<dbReference type="Proteomes" id="UP000053171">
    <property type="component" value="Unassembled WGS sequence"/>
</dbReference>
<keyword evidence="4" id="KW-1185">Reference proteome</keyword>
<protein>
    <recommendedName>
        <fullName evidence="2">Phosphoribosyltransferase domain-containing protein</fullName>
    </recommendedName>
</protein>
<dbReference type="CDD" id="cd06223">
    <property type="entry name" value="PRTases_typeI"/>
    <property type="match status" value="1"/>
</dbReference>
<dbReference type="EMBL" id="LJBJ02000006">
    <property type="protein sequence ID" value="OAX52214.1"/>
    <property type="molecule type" value="Genomic_DNA"/>
</dbReference>